<evidence type="ECO:0000256" key="1">
    <source>
        <dbReference type="SAM" id="MobiDB-lite"/>
    </source>
</evidence>
<evidence type="ECO:0000313" key="2">
    <source>
        <dbReference type="EMBL" id="VFQ62862.1"/>
    </source>
</evidence>
<feature type="region of interest" description="Disordered" evidence="1">
    <location>
        <begin position="59"/>
        <end position="80"/>
    </location>
</feature>
<feature type="region of interest" description="Disordered" evidence="1">
    <location>
        <begin position="1"/>
        <end position="22"/>
    </location>
</feature>
<gene>
    <name evidence="2" type="ORF">CCAM_LOCUS4638</name>
</gene>
<accession>A0A484KLB1</accession>
<evidence type="ECO:0000313" key="3">
    <source>
        <dbReference type="Proteomes" id="UP000595140"/>
    </source>
</evidence>
<dbReference type="Proteomes" id="UP000595140">
    <property type="component" value="Unassembled WGS sequence"/>
</dbReference>
<organism evidence="2 3">
    <name type="scientific">Cuscuta campestris</name>
    <dbReference type="NCBI Taxonomy" id="132261"/>
    <lineage>
        <taxon>Eukaryota</taxon>
        <taxon>Viridiplantae</taxon>
        <taxon>Streptophyta</taxon>
        <taxon>Embryophyta</taxon>
        <taxon>Tracheophyta</taxon>
        <taxon>Spermatophyta</taxon>
        <taxon>Magnoliopsida</taxon>
        <taxon>eudicotyledons</taxon>
        <taxon>Gunneridae</taxon>
        <taxon>Pentapetalae</taxon>
        <taxon>asterids</taxon>
        <taxon>lamiids</taxon>
        <taxon>Solanales</taxon>
        <taxon>Convolvulaceae</taxon>
        <taxon>Cuscuteae</taxon>
        <taxon>Cuscuta</taxon>
        <taxon>Cuscuta subgen. Grammica</taxon>
        <taxon>Cuscuta sect. Cleistogrammica</taxon>
    </lineage>
</organism>
<sequence length="103" mass="11514">MMQSKLKFMEQSAIPSSRHCSSRGYRVFRKEEEEGSSGKKKYLLRVFAKTAVTRKALLRAQPGGPNRGSIPYNPQSPAMPAKELGLETKDWARVPSPHGIIDL</sequence>
<protein>
    <submittedName>
        <fullName evidence="2">Uncharacterized protein</fullName>
    </submittedName>
</protein>
<proteinExistence type="predicted"/>
<name>A0A484KLB1_9ASTE</name>
<dbReference type="EMBL" id="OOIL02000242">
    <property type="protein sequence ID" value="VFQ62862.1"/>
    <property type="molecule type" value="Genomic_DNA"/>
</dbReference>
<reference evidence="2 3" key="1">
    <citation type="submission" date="2018-04" db="EMBL/GenBank/DDBJ databases">
        <authorList>
            <person name="Vogel A."/>
        </authorList>
    </citation>
    <scope>NUCLEOTIDE SEQUENCE [LARGE SCALE GENOMIC DNA]</scope>
</reference>
<keyword evidence="3" id="KW-1185">Reference proteome</keyword>
<dbReference type="AlphaFoldDB" id="A0A484KLB1"/>